<reference evidence="4 5" key="1">
    <citation type="submission" date="2014-04" db="EMBL/GenBank/DDBJ databases">
        <authorList>
            <consortium name="DOE Joint Genome Institute"/>
            <person name="Kuo A."/>
            <person name="Zuccaro A."/>
            <person name="Kohler A."/>
            <person name="Nagy L.G."/>
            <person name="Floudas D."/>
            <person name="Copeland A."/>
            <person name="Barry K.W."/>
            <person name="Cichocki N."/>
            <person name="Veneault-Fourrey C."/>
            <person name="LaButti K."/>
            <person name="Lindquist E.A."/>
            <person name="Lipzen A."/>
            <person name="Lundell T."/>
            <person name="Morin E."/>
            <person name="Murat C."/>
            <person name="Sun H."/>
            <person name="Tunlid A."/>
            <person name="Henrissat B."/>
            <person name="Grigoriev I.V."/>
            <person name="Hibbett D.S."/>
            <person name="Martin F."/>
            <person name="Nordberg H.P."/>
            <person name="Cantor M.N."/>
            <person name="Hua S.X."/>
        </authorList>
    </citation>
    <scope>NUCLEOTIDE SEQUENCE [LARGE SCALE GENOMIC DNA]</scope>
    <source>
        <strain evidence="4 5">MAFF 305830</strain>
    </source>
</reference>
<dbReference type="Pfam" id="PF20153">
    <property type="entry name" value="DUF6535"/>
    <property type="match status" value="1"/>
</dbReference>
<dbReference type="OrthoDB" id="3235960at2759"/>
<evidence type="ECO:0000313" key="5">
    <source>
        <dbReference type="Proteomes" id="UP000054097"/>
    </source>
</evidence>
<evidence type="ECO:0000256" key="1">
    <source>
        <dbReference type="SAM" id="MobiDB-lite"/>
    </source>
</evidence>
<reference evidence="5" key="2">
    <citation type="submission" date="2015-01" db="EMBL/GenBank/DDBJ databases">
        <title>Evolutionary Origins and Diversification of the Mycorrhizal Mutualists.</title>
        <authorList>
            <consortium name="DOE Joint Genome Institute"/>
            <consortium name="Mycorrhizal Genomics Consortium"/>
            <person name="Kohler A."/>
            <person name="Kuo A."/>
            <person name="Nagy L.G."/>
            <person name="Floudas D."/>
            <person name="Copeland A."/>
            <person name="Barry K.W."/>
            <person name="Cichocki N."/>
            <person name="Veneault-Fourrey C."/>
            <person name="LaButti K."/>
            <person name="Lindquist E.A."/>
            <person name="Lipzen A."/>
            <person name="Lundell T."/>
            <person name="Morin E."/>
            <person name="Murat C."/>
            <person name="Riley R."/>
            <person name="Ohm R."/>
            <person name="Sun H."/>
            <person name="Tunlid A."/>
            <person name="Henrissat B."/>
            <person name="Grigoriev I.V."/>
            <person name="Hibbett D.S."/>
            <person name="Martin F."/>
        </authorList>
    </citation>
    <scope>NUCLEOTIDE SEQUENCE [LARGE SCALE GENOMIC DNA]</scope>
    <source>
        <strain evidence="5">MAFF 305830</strain>
    </source>
</reference>
<name>A0A0C2WT04_SERVB</name>
<evidence type="ECO:0000259" key="3">
    <source>
        <dbReference type="Pfam" id="PF20153"/>
    </source>
</evidence>
<keyword evidence="2" id="KW-1133">Transmembrane helix</keyword>
<dbReference type="Proteomes" id="UP000054097">
    <property type="component" value="Unassembled WGS sequence"/>
</dbReference>
<sequence length="724" mass="81764">MNNSDQPEKEIPVRSQLESQLNAHIPTFEDEDSEGNPRHSNDEVVNKAINEPVQVFLVDKKVLKSAGIGLSQEASVWDVYNHEAKKADDELAAIFAAVLTGFITESKKMLEQDQTELLVNVAIFGINNMGNTSNLPFAPPTFVPTSTAISINCFLFSSLGTSLMAALAAVVSLQWIADYDAAITRGGSSPADRARRRQFRFAGVINWKMDEIIASLPLLLYSSVALFWIGAMQWMYKLHSTVGSIVAGGTAMAVLFYVSTTLIAAVYVSAPFKTPLSRGIYRAYQSAVYLVHELLSAFLQKPMVSRTRNVRFSAKFAIVEAARIVVIAIILLVQAPFLVVTTIMSWLDERGYLQTIRDYLPQWVKNTGQLSKKLLSWATSQHTRLTSRQREDRAADWDQSLTQQALTWLADQLTSSANSNVRLQLLVDEVVKQSSKATSSGGSSDASWLKIFDSLAWHYLRKILDGTLSENDHETVGFLVRRSRTRDIWDRIEENDSTQPHEWYRYSFNTTKVTRSQAMESVNMAFLLARDVPIPSPGSDHELRFTIRLIKWRNSGVREKEYPHSGHYSAEYLKSYVLYLKSFLRFADSRHYQLDDYIPLWSLANDEEVRHELMVELLEHFDELLVEDPFIMKNSCLFGIIINDIVRSYDRWPSSLDWSEAHHQRLGRTQDPCIALLGNFAAGVPVHRGIALSIDTYADSLGPSLFQNLSSNDPPILWHLRALL</sequence>
<organism evidence="4 5">
    <name type="scientific">Serendipita vermifera MAFF 305830</name>
    <dbReference type="NCBI Taxonomy" id="933852"/>
    <lineage>
        <taxon>Eukaryota</taxon>
        <taxon>Fungi</taxon>
        <taxon>Dikarya</taxon>
        <taxon>Basidiomycota</taxon>
        <taxon>Agaricomycotina</taxon>
        <taxon>Agaricomycetes</taxon>
        <taxon>Sebacinales</taxon>
        <taxon>Serendipitaceae</taxon>
        <taxon>Serendipita</taxon>
    </lineage>
</organism>
<dbReference type="InterPro" id="IPR045338">
    <property type="entry name" value="DUF6535"/>
</dbReference>
<dbReference type="EMBL" id="KN824415">
    <property type="protein sequence ID" value="KIM20657.1"/>
    <property type="molecule type" value="Genomic_DNA"/>
</dbReference>
<protein>
    <recommendedName>
        <fullName evidence="3">DUF6535 domain-containing protein</fullName>
    </recommendedName>
</protein>
<accession>A0A0C2WT04</accession>
<dbReference type="AlphaFoldDB" id="A0A0C2WT04"/>
<feature type="region of interest" description="Disordered" evidence="1">
    <location>
        <begin position="1"/>
        <end position="42"/>
    </location>
</feature>
<evidence type="ECO:0000256" key="2">
    <source>
        <dbReference type="SAM" id="Phobius"/>
    </source>
</evidence>
<feature type="domain" description="DUF6535" evidence="3">
    <location>
        <begin position="92"/>
        <end position="236"/>
    </location>
</feature>
<gene>
    <name evidence="4" type="ORF">M408DRAFT_30178</name>
</gene>
<feature type="transmembrane region" description="Helical" evidence="2">
    <location>
        <begin position="242"/>
        <end position="268"/>
    </location>
</feature>
<keyword evidence="5" id="KW-1185">Reference proteome</keyword>
<proteinExistence type="predicted"/>
<keyword evidence="2" id="KW-0472">Membrane</keyword>
<feature type="transmembrane region" description="Helical" evidence="2">
    <location>
        <begin position="321"/>
        <end position="347"/>
    </location>
</feature>
<dbReference type="HOGENOM" id="CLU_382248_0_0_1"/>
<feature type="compositionally biased region" description="Basic and acidic residues" evidence="1">
    <location>
        <begin position="1"/>
        <end position="12"/>
    </location>
</feature>
<evidence type="ECO:0000313" key="4">
    <source>
        <dbReference type="EMBL" id="KIM20657.1"/>
    </source>
</evidence>
<keyword evidence="2" id="KW-0812">Transmembrane</keyword>
<feature type="transmembrane region" description="Helical" evidence="2">
    <location>
        <begin position="154"/>
        <end position="177"/>
    </location>
</feature>
<feature type="transmembrane region" description="Helical" evidence="2">
    <location>
        <begin position="212"/>
        <end position="230"/>
    </location>
</feature>